<protein>
    <recommendedName>
        <fullName evidence="2">UBC core domain-containing protein</fullName>
    </recommendedName>
</protein>
<dbReference type="InterPro" id="IPR036465">
    <property type="entry name" value="vWFA_dom_sf"/>
</dbReference>
<gene>
    <name evidence="3" type="ORF">TRFO_17281</name>
</gene>
<accession>A0A1J4KPH0</accession>
<dbReference type="Proteomes" id="UP000179807">
    <property type="component" value="Unassembled WGS sequence"/>
</dbReference>
<dbReference type="PROSITE" id="PS50127">
    <property type="entry name" value="UBC_2"/>
    <property type="match status" value="1"/>
</dbReference>
<dbReference type="PANTHER" id="PTHR24068">
    <property type="entry name" value="UBIQUITIN-CONJUGATING ENZYME E2"/>
    <property type="match status" value="1"/>
</dbReference>
<proteinExistence type="predicted"/>
<feature type="compositionally biased region" description="Pro residues" evidence="1">
    <location>
        <begin position="116"/>
        <end position="126"/>
    </location>
</feature>
<dbReference type="SUPFAM" id="SSF53300">
    <property type="entry name" value="vWA-like"/>
    <property type="match status" value="1"/>
</dbReference>
<sequence>MSDKKIKACYAVDTIPDKTFLIVIPKTATVQEFIDKVNLKQKSEFKYVWLDNSQIDTEDVFDDYFDSSSDQIFILTKTEEPPTADLLEQLTNSKKGVSRPKIGASGSSLGSHVSPSPTPTPAPARPPSVGGIGAPGKIGPLPPVTKAPPSIGKASPPAGVAPPGVGRPAGATPPSSGPSSIGKPSVGPPSVTPSATPGIPSTGSVTPSNPFNTSGTDKTFAGFVSSNLGLRTDKTNRPKAAEGKYRFFCTATPELMLEGIDVDLNLSFNPHQCQDHLLNCIKTHTNVSGLSLQVYLPGGLPFIAGTLSDFFSCKSIPSIRVIYGILTRRISDVVLNNNYPELCNVSDPDRKLLVSPLCDSTDKGLSDMACLLGYLNHDGVKGDLLLKSAAAVTHFPPLIATINRIIERMQVTGRDIACFSASMFCYFKYMLPSNIPNNKVFEYGLRCCNIFSHVNDIPTDVPILSFEVKPTNTDPANQCLVKLKMPKFVYFIKVDMGTEFHFLDLKKPDPMAIEQANNTIASFRPIAPLSMRSCAGCTIVQGRNQTFLYLMQSASKDQAHQNFVDIIDPMTGLTESKDVELFSKEQGNSKDVGTANLIDPDRVKQIIMVAFDESGSMAGDLAGYIIRPNVKDDRVHRVTIATQYLTTFANRTYGYRIPCIQGLTSFNNVVTKRCPLSPLVPDFEDLGLKNVNPESTTHLWDAISTCADEIIKFNTGDDGKPIYKNATCRILVISDGEDYTSESKPEVVAQKLLKNNIIVDSVVVSSEDECKMLCALCHVTGGLSFKPKTVSEGLSLFEQSAFLNYEERKLSSSPIIKGDRNTIPAKLKKSPAMITTDFMQKAAESAEFDVEVLNKELASAQTNTRLATPRHVIHKNKDTTINVPRQRRILRELHAAAEVNDPENIDRFDPDLRIYTFQSNLDRWRVYIKGSEGTPYANKWWYLFVTFPELYPVEPPIFRFVTIPYHLNVSSEGRICLNIIEKGYISSKHVVDIIQEIKELFLLPNPETPIKIETRDVFQHDPEKYKRLARESAEKYAKDSYQEYLEKAFIIDEVPDDFKVSFDEGHIPQYMMSQISGKFLDPKSPDTIKSSTGVYYDRNELKQLVTSNKNPICVVTGKPLTETPDDIDAI</sequence>
<comment type="caution">
    <text evidence="3">The sequence shown here is derived from an EMBL/GenBank/DDBJ whole genome shotgun (WGS) entry which is preliminary data.</text>
</comment>
<feature type="compositionally biased region" description="Polar residues" evidence="1">
    <location>
        <begin position="192"/>
        <end position="216"/>
    </location>
</feature>
<dbReference type="Gene3D" id="3.40.50.410">
    <property type="entry name" value="von Willebrand factor, type A domain"/>
    <property type="match status" value="1"/>
</dbReference>
<organism evidence="3 4">
    <name type="scientific">Tritrichomonas foetus</name>
    <dbReference type="NCBI Taxonomy" id="1144522"/>
    <lineage>
        <taxon>Eukaryota</taxon>
        <taxon>Metamonada</taxon>
        <taxon>Parabasalia</taxon>
        <taxon>Tritrichomonadida</taxon>
        <taxon>Tritrichomonadidae</taxon>
        <taxon>Tritrichomonas</taxon>
    </lineage>
</organism>
<name>A0A1J4KPH0_9EUKA</name>
<reference evidence="3" key="1">
    <citation type="submission" date="2016-10" db="EMBL/GenBank/DDBJ databases">
        <authorList>
            <person name="Benchimol M."/>
            <person name="Almeida L.G."/>
            <person name="Vasconcelos A.T."/>
            <person name="Perreira-Neves A."/>
            <person name="Rosa I.A."/>
            <person name="Tasca T."/>
            <person name="Bogo M.R."/>
            <person name="de Souza W."/>
        </authorList>
    </citation>
    <scope>NUCLEOTIDE SEQUENCE [LARGE SCALE GENOMIC DNA]</scope>
    <source>
        <strain evidence="3">K</strain>
    </source>
</reference>
<keyword evidence="4" id="KW-1185">Reference proteome</keyword>
<dbReference type="AlphaFoldDB" id="A0A1J4KPH0"/>
<dbReference type="Pfam" id="PF00179">
    <property type="entry name" value="UQ_con"/>
    <property type="match status" value="1"/>
</dbReference>
<dbReference type="InterPro" id="IPR016135">
    <property type="entry name" value="UBQ-conjugating_enzyme/RWD"/>
</dbReference>
<evidence type="ECO:0000313" key="3">
    <source>
        <dbReference type="EMBL" id="OHT12808.1"/>
    </source>
</evidence>
<evidence type="ECO:0000259" key="2">
    <source>
        <dbReference type="PROSITE" id="PS50127"/>
    </source>
</evidence>
<dbReference type="RefSeq" id="XP_068365944.1">
    <property type="nucleotide sequence ID" value="XM_068499491.1"/>
</dbReference>
<feature type="compositionally biased region" description="Low complexity" evidence="1">
    <location>
        <begin position="152"/>
        <end position="185"/>
    </location>
</feature>
<dbReference type="CDD" id="cd00195">
    <property type="entry name" value="UBCc_UEV"/>
    <property type="match status" value="1"/>
</dbReference>
<dbReference type="GeneID" id="94834195"/>
<feature type="region of interest" description="Disordered" evidence="1">
    <location>
        <begin position="91"/>
        <end position="216"/>
    </location>
</feature>
<evidence type="ECO:0000256" key="1">
    <source>
        <dbReference type="SAM" id="MobiDB-lite"/>
    </source>
</evidence>
<dbReference type="SUPFAM" id="SSF54495">
    <property type="entry name" value="UBC-like"/>
    <property type="match status" value="1"/>
</dbReference>
<dbReference type="Gene3D" id="3.10.110.10">
    <property type="entry name" value="Ubiquitin Conjugating Enzyme"/>
    <property type="match status" value="1"/>
</dbReference>
<feature type="compositionally biased region" description="Low complexity" evidence="1">
    <location>
        <begin position="103"/>
        <end position="115"/>
    </location>
</feature>
<feature type="domain" description="UBC core" evidence="2">
    <location>
        <begin position="884"/>
        <end position="1038"/>
    </location>
</feature>
<evidence type="ECO:0000313" key="4">
    <source>
        <dbReference type="Proteomes" id="UP000179807"/>
    </source>
</evidence>
<dbReference type="CDD" id="cd00198">
    <property type="entry name" value="vWFA"/>
    <property type="match status" value="1"/>
</dbReference>
<dbReference type="SMART" id="SM00212">
    <property type="entry name" value="UBCc"/>
    <property type="match status" value="1"/>
</dbReference>
<dbReference type="InterPro" id="IPR000608">
    <property type="entry name" value="UBC"/>
</dbReference>
<dbReference type="VEuPathDB" id="TrichDB:TRFO_17281"/>
<dbReference type="OrthoDB" id="9978460at2759"/>
<dbReference type="EMBL" id="MLAK01000555">
    <property type="protein sequence ID" value="OHT12808.1"/>
    <property type="molecule type" value="Genomic_DNA"/>
</dbReference>